<organism evidence="2 3">
    <name type="scientific">Micromonospora chaiyaphumensis</name>
    <dbReference type="NCBI Taxonomy" id="307119"/>
    <lineage>
        <taxon>Bacteria</taxon>
        <taxon>Bacillati</taxon>
        <taxon>Actinomycetota</taxon>
        <taxon>Actinomycetes</taxon>
        <taxon>Micromonosporales</taxon>
        <taxon>Micromonosporaceae</taxon>
        <taxon>Micromonospora</taxon>
    </lineage>
</organism>
<dbReference type="Pfam" id="PF14024">
    <property type="entry name" value="DUF4240"/>
    <property type="match status" value="1"/>
</dbReference>
<sequence length="209" mass="23700">MNRTAGQRGVVPVYARAVRVDEFWALVEASAYPGATRSEREVFLHARLRHAARSDLLDFVQHLSATREPANTFRLWRAADILMGGHCGTDSFHYLQMWLVGLGREAYSAAIADPDSLSTVPEVRRLASLAKPWQDDDYPDWESLEYVACKVGEARSDIAGDVRDLVSEERGVLLRFDPNPDDVEWLHLDSAEVARRYPRLWALFSEANR</sequence>
<evidence type="ECO:0000259" key="1">
    <source>
        <dbReference type="Pfam" id="PF14024"/>
    </source>
</evidence>
<reference evidence="3" key="1">
    <citation type="submission" date="2016-06" db="EMBL/GenBank/DDBJ databases">
        <authorList>
            <person name="Varghese N."/>
            <person name="Submissions Spin"/>
        </authorList>
    </citation>
    <scope>NUCLEOTIDE SEQUENCE [LARGE SCALE GENOMIC DNA]</scope>
    <source>
        <strain evidence="3">DSM 45246</strain>
    </source>
</reference>
<evidence type="ECO:0000313" key="3">
    <source>
        <dbReference type="Proteomes" id="UP000199629"/>
    </source>
</evidence>
<gene>
    <name evidence="2" type="ORF">GA0070214_103486</name>
</gene>
<name>A0A1C4WE48_9ACTN</name>
<protein>
    <recommendedName>
        <fullName evidence="1">DUF4240 domain-containing protein</fullName>
    </recommendedName>
</protein>
<proteinExistence type="predicted"/>
<keyword evidence="3" id="KW-1185">Reference proteome</keyword>
<dbReference type="InterPro" id="IPR025334">
    <property type="entry name" value="DUF4240"/>
</dbReference>
<dbReference type="Proteomes" id="UP000199629">
    <property type="component" value="Unassembled WGS sequence"/>
</dbReference>
<accession>A0A1C4WE48</accession>
<dbReference type="EMBL" id="FMCS01000003">
    <property type="protein sequence ID" value="SCE94506.1"/>
    <property type="molecule type" value="Genomic_DNA"/>
</dbReference>
<dbReference type="AlphaFoldDB" id="A0A1C4WE48"/>
<evidence type="ECO:0000313" key="2">
    <source>
        <dbReference type="EMBL" id="SCE94506.1"/>
    </source>
</evidence>
<feature type="domain" description="DUF4240" evidence="1">
    <location>
        <begin position="20"/>
        <end position="150"/>
    </location>
</feature>